<comment type="caution">
    <text evidence="2">The sequence shown here is derived from an EMBL/GenBank/DDBJ whole genome shotgun (WGS) entry which is preliminary data.</text>
</comment>
<organism evidence="2 3">
    <name type="scientific">Mangrovimicrobium sediminis</name>
    <dbReference type="NCBI Taxonomy" id="2562682"/>
    <lineage>
        <taxon>Bacteria</taxon>
        <taxon>Pseudomonadati</taxon>
        <taxon>Pseudomonadota</taxon>
        <taxon>Gammaproteobacteria</taxon>
        <taxon>Cellvibrionales</taxon>
        <taxon>Halieaceae</taxon>
        <taxon>Mangrovimicrobium</taxon>
    </lineage>
</organism>
<proteinExistence type="predicted"/>
<accession>A0A4Z0LW90</accession>
<evidence type="ECO:0000313" key="2">
    <source>
        <dbReference type="EMBL" id="TGD71504.1"/>
    </source>
</evidence>
<reference evidence="2 3" key="1">
    <citation type="submission" date="2019-04" db="EMBL/GenBank/DDBJ databases">
        <title>Taxonomy of novel Haliea sp. from mangrove soil of West Coast of India.</title>
        <authorList>
            <person name="Verma A."/>
            <person name="Kumar P."/>
            <person name="Krishnamurthi S."/>
        </authorList>
    </citation>
    <scope>NUCLEOTIDE SEQUENCE [LARGE SCALE GENOMIC DNA]</scope>
    <source>
        <strain evidence="2 3">SAOS-164</strain>
    </source>
</reference>
<feature type="region of interest" description="Disordered" evidence="1">
    <location>
        <begin position="1"/>
        <end position="21"/>
    </location>
</feature>
<gene>
    <name evidence="2" type="ORF">E4634_17780</name>
</gene>
<evidence type="ECO:0000313" key="3">
    <source>
        <dbReference type="Proteomes" id="UP000298050"/>
    </source>
</evidence>
<dbReference type="AlphaFoldDB" id="A0A4Z0LW90"/>
<dbReference type="RefSeq" id="WP_135446020.1">
    <property type="nucleotide sequence ID" value="NZ_SRLE01000013.1"/>
</dbReference>
<protein>
    <submittedName>
        <fullName evidence="2">Uncharacterized protein</fullName>
    </submittedName>
</protein>
<sequence>MTRKTDNDEHAPDAEGGQQGEVHCCVCGKPFEPRTPRQKVCTLECFIESKEQRELHRAYLHDKSP</sequence>
<dbReference type="Proteomes" id="UP000298050">
    <property type="component" value="Unassembled WGS sequence"/>
</dbReference>
<keyword evidence="3" id="KW-1185">Reference proteome</keyword>
<feature type="compositionally biased region" description="Basic and acidic residues" evidence="1">
    <location>
        <begin position="1"/>
        <end position="13"/>
    </location>
</feature>
<name>A0A4Z0LW90_9GAMM</name>
<dbReference type="EMBL" id="SRLE01000013">
    <property type="protein sequence ID" value="TGD71504.1"/>
    <property type="molecule type" value="Genomic_DNA"/>
</dbReference>
<evidence type="ECO:0000256" key="1">
    <source>
        <dbReference type="SAM" id="MobiDB-lite"/>
    </source>
</evidence>